<organism evidence="1">
    <name type="scientific">Rhizophora mucronata</name>
    <name type="common">Asiatic mangrove</name>
    <dbReference type="NCBI Taxonomy" id="61149"/>
    <lineage>
        <taxon>Eukaryota</taxon>
        <taxon>Viridiplantae</taxon>
        <taxon>Streptophyta</taxon>
        <taxon>Embryophyta</taxon>
        <taxon>Tracheophyta</taxon>
        <taxon>Spermatophyta</taxon>
        <taxon>Magnoliopsida</taxon>
        <taxon>eudicotyledons</taxon>
        <taxon>Gunneridae</taxon>
        <taxon>Pentapetalae</taxon>
        <taxon>rosids</taxon>
        <taxon>fabids</taxon>
        <taxon>Malpighiales</taxon>
        <taxon>Rhizophoraceae</taxon>
        <taxon>Rhizophora</taxon>
    </lineage>
</organism>
<proteinExistence type="predicted"/>
<name>A0A2P2PLJ8_RHIMU</name>
<dbReference type="EMBL" id="GGEC01075118">
    <property type="protein sequence ID" value="MBX55602.1"/>
    <property type="molecule type" value="Transcribed_RNA"/>
</dbReference>
<reference evidence="1" key="1">
    <citation type="submission" date="2018-02" db="EMBL/GenBank/DDBJ databases">
        <title>Rhizophora mucronata_Transcriptome.</title>
        <authorList>
            <person name="Meera S.P."/>
            <person name="Sreeshan A."/>
            <person name="Augustine A."/>
        </authorList>
    </citation>
    <scope>NUCLEOTIDE SEQUENCE</scope>
    <source>
        <tissue evidence="1">Leaf</tissue>
    </source>
</reference>
<protein>
    <submittedName>
        <fullName evidence="1">Uncharacterized protein LOC105133892</fullName>
    </submittedName>
</protein>
<evidence type="ECO:0000313" key="1">
    <source>
        <dbReference type="EMBL" id="MBX55602.1"/>
    </source>
</evidence>
<sequence length="70" mass="8057">MIQFTDVEVCMICTLVQDKDYGNKVRKGSAKDTPTGLMRWSSLLSLRHYHAPNVQGVTWLTFTPTWKQQV</sequence>
<dbReference type="AlphaFoldDB" id="A0A2P2PLJ8"/>
<accession>A0A2P2PLJ8</accession>